<dbReference type="EMBL" id="LXEO01000044">
    <property type="protein sequence ID" value="OAT16311.1"/>
    <property type="molecule type" value="Genomic_DNA"/>
</dbReference>
<evidence type="ECO:0000313" key="1">
    <source>
        <dbReference type="EMBL" id="OAT16311.1"/>
    </source>
</evidence>
<dbReference type="Proteomes" id="UP000078286">
    <property type="component" value="Unassembled WGS sequence"/>
</dbReference>
<dbReference type="PATRIC" id="fig|1354255.3.peg.2901"/>
<evidence type="ECO:0008006" key="3">
    <source>
        <dbReference type="Google" id="ProtNLM"/>
    </source>
</evidence>
<gene>
    <name evidence="1" type="ORF">M979_2817</name>
</gene>
<proteinExistence type="predicted"/>
<keyword evidence="2" id="KW-1185">Reference proteome</keyword>
<name>A0A1B7HKZ9_9ENTR</name>
<sequence>MYMKRSPVIKFYQQYFTATQSVSAGWLARLTASQRLRMLEDLMQWEVTTSVTVKH</sequence>
<dbReference type="Pfam" id="PF15894">
    <property type="entry name" value="SgrT"/>
    <property type="match status" value="1"/>
</dbReference>
<reference evidence="1 2" key="1">
    <citation type="submission" date="2016-04" db="EMBL/GenBank/DDBJ databases">
        <title>ATOL: Assembling a taxonomically balanced genome-scale reconstruction of the evolutionary history of the Enterobacteriaceae.</title>
        <authorList>
            <person name="Plunkett G.III."/>
            <person name="Neeno-Eckwall E.C."/>
            <person name="Glasner J.D."/>
            <person name="Perna N.T."/>
        </authorList>
    </citation>
    <scope>NUCLEOTIDE SEQUENCE [LARGE SCALE GENOMIC DNA]</scope>
    <source>
        <strain evidence="1 2">ATCC 51607</strain>
    </source>
</reference>
<comment type="caution">
    <text evidence="1">The sequence shown here is derived from an EMBL/GenBank/DDBJ whole genome shotgun (WGS) entry which is preliminary data.</text>
</comment>
<dbReference type="AlphaFoldDB" id="A0A1B7HKZ9"/>
<organism evidence="1 2">
    <name type="scientific">Buttiauxella noackiae ATCC 51607</name>
    <dbReference type="NCBI Taxonomy" id="1354255"/>
    <lineage>
        <taxon>Bacteria</taxon>
        <taxon>Pseudomonadati</taxon>
        <taxon>Pseudomonadota</taxon>
        <taxon>Gammaproteobacteria</taxon>
        <taxon>Enterobacterales</taxon>
        <taxon>Enterobacteriaceae</taxon>
        <taxon>Buttiauxella</taxon>
    </lineage>
</organism>
<evidence type="ECO:0000313" key="2">
    <source>
        <dbReference type="Proteomes" id="UP000078286"/>
    </source>
</evidence>
<protein>
    <recommendedName>
        <fullName evidence="3">Glucose uptake inhibitor SgrT</fullName>
    </recommendedName>
</protein>
<dbReference type="InterPro" id="IPR031767">
    <property type="entry name" value="SgrT"/>
</dbReference>
<dbReference type="GO" id="GO:0046325">
    <property type="term" value="P:negative regulation of D-glucose import"/>
    <property type="evidence" value="ECO:0007669"/>
    <property type="project" value="InterPro"/>
</dbReference>
<accession>A0A1B7HKZ9</accession>